<protein>
    <submittedName>
        <fullName evidence="2">Uncharacterized protein</fullName>
    </submittedName>
</protein>
<organism evidence="2 3">
    <name type="scientific">Sinanodonta woodiana</name>
    <name type="common">Chinese pond mussel</name>
    <name type="synonym">Anodonta woodiana</name>
    <dbReference type="NCBI Taxonomy" id="1069815"/>
    <lineage>
        <taxon>Eukaryota</taxon>
        <taxon>Metazoa</taxon>
        <taxon>Spiralia</taxon>
        <taxon>Lophotrochozoa</taxon>
        <taxon>Mollusca</taxon>
        <taxon>Bivalvia</taxon>
        <taxon>Autobranchia</taxon>
        <taxon>Heteroconchia</taxon>
        <taxon>Palaeoheterodonta</taxon>
        <taxon>Unionida</taxon>
        <taxon>Unionoidea</taxon>
        <taxon>Unionidae</taxon>
        <taxon>Unioninae</taxon>
        <taxon>Sinanodonta</taxon>
    </lineage>
</organism>
<evidence type="ECO:0000256" key="1">
    <source>
        <dbReference type="SAM" id="MobiDB-lite"/>
    </source>
</evidence>
<keyword evidence="3" id="KW-1185">Reference proteome</keyword>
<gene>
    <name evidence="2" type="ORF">ACJMK2_028082</name>
</gene>
<dbReference type="EMBL" id="JBJQND010000003">
    <property type="protein sequence ID" value="KAL3881672.1"/>
    <property type="molecule type" value="Genomic_DNA"/>
</dbReference>
<evidence type="ECO:0000313" key="3">
    <source>
        <dbReference type="Proteomes" id="UP001634394"/>
    </source>
</evidence>
<feature type="region of interest" description="Disordered" evidence="1">
    <location>
        <begin position="84"/>
        <end position="105"/>
    </location>
</feature>
<proteinExistence type="predicted"/>
<name>A0ABD3X5Z2_SINWO</name>
<evidence type="ECO:0000313" key="2">
    <source>
        <dbReference type="EMBL" id="KAL3881672.1"/>
    </source>
</evidence>
<dbReference type="Proteomes" id="UP001634394">
    <property type="component" value="Unassembled WGS sequence"/>
</dbReference>
<reference evidence="2 3" key="1">
    <citation type="submission" date="2024-11" db="EMBL/GenBank/DDBJ databases">
        <title>Chromosome-level genome assembly of the freshwater bivalve Anodonta woodiana.</title>
        <authorList>
            <person name="Chen X."/>
        </authorList>
    </citation>
    <scope>NUCLEOTIDE SEQUENCE [LARGE SCALE GENOMIC DNA]</scope>
    <source>
        <strain evidence="2">MN2024</strain>
        <tissue evidence="2">Gills</tissue>
    </source>
</reference>
<feature type="compositionally biased region" description="Polar residues" evidence="1">
    <location>
        <begin position="94"/>
        <end position="105"/>
    </location>
</feature>
<accession>A0ABD3X5Z2</accession>
<comment type="caution">
    <text evidence="2">The sequence shown here is derived from an EMBL/GenBank/DDBJ whole genome shotgun (WGS) entry which is preliminary data.</text>
</comment>
<dbReference type="AlphaFoldDB" id="A0ABD3X5Z2"/>
<sequence length="256" mass="29576">MGNHHYQYHSAEHTIFIDSATARVLRISNKSLANALVQQHGGEFRIVRPRKDYIITQCNTLKQVCRYMEITTKAGLPQIITRHKATKQNHDNNNKTSTTQAKDKSTQISYLTNQAKYKGILNYLEQWCRKENNEYDLRLHKIPCKRVIKLRNHLGMETSTFILEFQQSPPAHVRIGPHGTKVKLRQYINTPRYCNICCKWGHFSSRCCSHQRCGKCGGKHTGTCFIKIPKCANCRADHKSYNTQCPIAVHENLSYD</sequence>